<proteinExistence type="predicted"/>
<dbReference type="eggNOG" id="COG3039">
    <property type="taxonomic scope" value="Bacteria"/>
</dbReference>
<evidence type="ECO:0000259" key="3">
    <source>
        <dbReference type="Pfam" id="PF05598"/>
    </source>
</evidence>
<feature type="domain" description="Transposase IS4-like" evidence="2">
    <location>
        <begin position="194"/>
        <end position="430"/>
    </location>
</feature>
<protein>
    <submittedName>
        <fullName evidence="4">Mobile element protein</fullName>
    </submittedName>
</protein>
<dbReference type="GO" id="GO:0004803">
    <property type="term" value="F:transposase activity"/>
    <property type="evidence" value="ECO:0007669"/>
    <property type="project" value="InterPro"/>
</dbReference>
<organism evidence="4 5">
    <name type="scientific">Mesobacillus boroniphilus JCM 21738</name>
    <dbReference type="NCBI Taxonomy" id="1294265"/>
    <lineage>
        <taxon>Bacteria</taxon>
        <taxon>Bacillati</taxon>
        <taxon>Bacillota</taxon>
        <taxon>Bacilli</taxon>
        <taxon>Bacillales</taxon>
        <taxon>Bacillaceae</taxon>
        <taxon>Mesobacillus</taxon>
    </lineage>
</organism>
<dbReference type="GO" id="GO:0006313">
    <property type="term" value="P:DNA transposition"/>
    <property type="evidence" value="ECO:0007669"/>
    <property type="project" value="InterPro"/>
</dbReference>
<dbReference type="Pfam" id="PF05598">
    <property type="entry name" value="DUF772"/>
    <property type="match status" value="1"/>
</dbReference>
<keyword evidence="5" id="KW-1185">Reference proteome</keyword>
<dbReference type="Proteomes" id="UP000018949">
    <property type="component" value="Unassembled WGS sequence"/>
</dbReference>
<dbReference type="Pfam" id="PF01609">
    <property type="entry name" value="DDE_Tnp_1"/>
    <property type="match status" value="1"/>
</dbReference>
<dbReference type="InterPro" id="IPR002559">
    <property type="entry name" value="Transposase_11"/>
</dbReference>
<dbReference type="GO" id="GO:0003677">
    <property type="term" value="F:DNA binding"/>
    <property type="evidence" value="ECO:0007669"/>
    <property type="project" value="InterPro"/>
</dbReference>
<comment type="caution">
    <text evidence="4">The sequence shown here is derived from an EMBL/GenBank/DDBJ whole genome shotgun (WGS) entry which is preliminary data.</text>
</comment>
<evidence type="ECO:0000259" key="2">
    <source>
        <dbReference type="Pfam" id="PF01609"/>
    </source>
</evidence>
<evidence type="ECO:0000256" key="1">
    <source>
        <dbReference type="SAM" id="MobiDB-lite"/>
    </source>
</evidence>
<reference evidence="4 5" key="1">
    <citation type="submission" date="2013-12" db="EMBL/GenBank/DDBJ databases">
        <title>NBRP : Genome information of microbial organism related human and environment.</title>
        <authorList>
            <person name="Hattori M."/>
            <person name="Oshima K."/>
            <person name="Inaba H."/>
            <person name="Suda W."/>
            <person name="Sakamoto M."/>
            <person name="Iino T."/>
            <person name="Kitahara M."/>
            <person name="Oshida Y."/>
            <person name="Iida T."/>
            <person name="Kudo T."/>
            <person name="Itoh T."/>
            <person name="Ahmed I."/>
            <person name="Ohkuma M."/>
        </authorList>
    </citation>
    <scope>NUCLEOTIDE SEQUENCE [LARGE SCALE GENOMIC DNA]</scope>
    <source>
        <strain evidence="4 5">JCM 21738</strain>
    </source>
</reference>
<dbReference type="PANTHER" id="PTHR33408">
    <property type="entry name" value="TRANSPOSASE"/>
    <property type="match status" value="1"/>
</dbReference>
<dbReference type="AlphaFoldDB" id="W4RW52"/>
<evidence type="ECO:0000313" key="4">
    <source>
        <dbReference type="EMBL" id="GAE48352.1"/>
    </source>
</evidence>
<name>W4RW52_9BACI</name>
<evidence type="ECO:0000313" key="5">
    <source>
        <dbReference type="Proteomes" id="UP000018949"/>
    </source>
</evidence>
<feature type="domain" description="Transposase InsH N-terminal" evidence="3">
    <location>
        <begin position="20"/>
        <end position="107"/>
    </location>
</feature>
<dbReference type="EMBL" id="BAUW01000167">
    <property type="protein sequence ID" value="GAE48352.1"/>
    <property type="molecule type" value="Genomic_DNA"/>
</dbReference>
<dbReference type="RefSeq" id="WP_023627324.1">
    <property type="nucleotide sequence ID" value="NZ_BAUW01000167.1"/>
</dbReference>
<accession>W4RW52</accession>
<sequence length="450" mass="51649">MTIIRQGSLFSIQDLFDLEPTQRFEAVFSTIDLDSAVSAVSKKSWLGAPTELNYAAMVCSLVARLMERIPTVKDLVKRLKHDFIFRLECGFLVSDQIPSEASYSRLVEKLSESNVFEKEKESILLQAIEEGFIDDENIAIDASHFEARDQAPAKEKKPKPEPKKRGRKKKEEKEQYDRQIREEELNKTLYEKTIADQLDVPLEELQSEMPIEPAWGIKKNSEGKNVFWYGYKAHLAVGTKSQYILQSIMSSGSLNDGKAAIPLLKGVHELPLSIQHGCMDAGYDFVPIYQQLFRMDAHSVIAYNKRGEGEMVGYDQHFAPTCVREHSYRYDSYDKKYKSLKYTRPKECESCPLAQDSLCQKVYKVRIETDLRRYTAPARGSEKWKSLYAERTAVERVNAYLKEFFQLNNVRHRKGRKAKLHFDLVTIVYNASKLAADRINQQVSSQPVAA</sequence>
<dbReference type="InterPro" id="IPR008490">
    <property type="entry name" value="Transposase_InsH_N"/>
</dbReference>
<feature type="region of interest" description="Disordered" evidence="1">
    <location>
        <begin position="145"/>
        <end position="178"/>
    </location>
</feature>
<gene>
    <name evidence="4" type="ORF">JCM21738_5466</name>
</gene>